<feature type="region of interest" description="Disordered" evidence="3">
    <location>
        <begin position="756"/>
        <end position="776"/>
    </location>
</feature>
<feature type="domain" description="Zn(2)-C6 fungal-type" evidence="4">
    <location>
        <begin position="27"/>
        <end position="55"/>
    </location>
</feature>
<dbReference type="AlphaFoldDB" id="A0AAU6W675"/>
<protein>
    <submittedName>
        <fullName evidence="5">Sterol uptake control protein 2</fullName>
    </submittedName>
</protein>
<dbReference type="PROSITE" id="PS50048">
    <property type="entry name" value="ZN2_CY6_FUNGAL_2"/>
    <property type="match status" value="1"/>
</dbReference>
<comment type="subcellular location">
    <subcellularLocation>
        <location evidence="1">Nucleus</location>
    </subcellularLocation>
</comment>
<evidence type="ECO:0000313" key="5">
    <source>
        <dbReference type="EMBL" id="XAO36385.1"/>
    </source>
</evidence>
<feature type="compositionally biased region" description="Low complexity" evidence="3">
    <location>
        <begin position="175"/>
        <end position="195"/>
    </location>
</feature>
<dbReference type="Pfam" id="PF00172">
    <property type="entry name" value="Zn_clus"/>
    <property type="match status" value="1"/>
</dbReference>
<dbReference type="EMBL" id="PP741361">
    <property type="protein sequence ID" value="XAO36385.1"/>
    <property type="molecule type" value="mRNA"/>
</dbReference>
<dbReference type="InterPro" id="IPR001138">
    <property type="entry name" value="Zn2Cys6_DnaBD"/>
</dbReference>
<evidence type="ECO:0000256" key="1">
    <source>
        <dbReference type="ARBA" id="ARBA00004123"/>
    </source>
</evidence>
<dbReference type="Pfam" id="PF11951">
    <property type="entry name" value="Fungal_trans_2"/>
    <property type="match status" value="1"/>
</dbReference>
<evidence type="ECO:0000259" key="4">
    <source>
        <dbReference type="PROSITE" id="PS50048"/>
    </source>
</evidence>
<dbReference type="InterPro" id="IPR036864">
    <property type="entry name" value="Zn2-C6_fun-type_DNA-bd_sf"/>
</dbReference>
<dbReference type="SMART" id="SM00066">
    <property type="entry name" value="GAL4"/>
    <property type="match status" value="1"/>
</dbReference>
<dbReference type="PANTHER" id="PTHR37534:SF15">
    <property type="entry name" value="ZN(II)2CYS6 TRANSCRIPTION FACTOR (EUROFUNG)"/>
    <property type="match status" value="1"/>
</dbReference>
<organism evidence="5">
    <name type="scientific">Candida tropicalis</name>
    <name type="common">Yeast</name>
    <dbReference type="NCBI Taxonomy" id="5482"/>
    <lineage>
        <taxon>Eukaryota</taxon>
        <taxon>Fungi</taxon>
        <taxon>Dikarya</taxon>
        <taxon>Ascomycota</taxon>
        <taxon>Saccharomycotina</taxon>
        <taxon>Pichiomycetes</taxon>
        <taxon>Debaryomycetaceae</taxon>
        <taxon>Candida/Lodderomyces clade</taxon>
        <taxon>Candida</taxon>
    </lineage>
</organism>
<dbReference type="InterPro" id="IPR021858">
    <property type="entry name" value="Fun_TF"/>
</dbReference>
<name>A0AAU6W675_CANTR</name>
<dbReference type="GO" id="GO:0005634">
    <property type="term" value="C:nucleus"/>
    <property type="evidence" value="ECO:0007669"/>
    <property type="project" value="UniProtKB-SubCell"/>
</dbReference>
<evidence type="ECO:0000256" key="3">
    <source>
        <dbReference type="SAM" id="MobiDB-lite"/>
    </source>
</evidence>
<dbReference type="GO" id="GO:0008270">
    <property type="term" value="F:zinc ion binding"/>
    <property type="evidence" value="ECO:0007669"/>
    <property type="project" value="InterPro"/>
</dbReference>
<dbReference type="Gene3D" id="4.10.240.10">
    <property type="entry name" value="Zn(2)-C6 fungal-type DNA-binding domain"/>
    <property type="match status" value="1"/>
</dbReference>
<dbReference type="PROSITE" id="PS00463">
    <property type="entry name" value="ZN2_CY6_FUNGAL_1"/>
    <property type="match status" value="1"/>
</dbReference>
<dbReference type="GO" id="GO:0000976">
    <property type="term" value="F:transcription cis-regulatory region binding"/>
    <property type="evidence" value="ECO:0007669"/>
    <property type="project" value="TreeGrafter"/>
</dbReference>
<dbReference type="CDD" id="cd00067">
    <property type="entry name" value="GAL4"/>
    <property type="match status" value="1"/>
</dbReference>
<dbReference type="PANTHER" id="PTHR37534">
    <property type="entry name" value="TRANSCRIPTIONAL ACTIVATOR PROTEIN UGA3"/>
    <property type="match status" value="1"/>
</dbReference>
<proteinExistence type="evidence at transcript level"/>
<keyword evidence="2" id="KW-0539">Nucleus</keyword>
<feature type="region of interest" description="Disordered" evidence="3">
    <location>
        <begin position="169"/>
        <end position="213"/>
    </location>
</feature>
<sequence>MATAPKSKKNQEKPFHGVTKAKKSRNGCLTCKKKRLKCDETKPVCLNCTKKKIQCGGYATNFKWKSFNDDSSSNSLSGVTNKNLKKQLELASVSITGKSIDEITKESELIAKGFNPDISRNRHERNSFSAVSTSETTELIRSYSDSYHLNEVREFRNRSDLKSLAEVAVEEMEKSTTPQYQQASSSSPPAQMFSPNFENPVTSSKSLTKSQGSPLGNIADLDINLTPSLTAILNFAFNNDAPSIPSVESLSPLTLNYEPRPETQKPEIEGSLVKSSEHEQILYLFSEYTSGIMSIKNGIHENPWRNMVVPLASKHSCIFNSIASMTLFHMAGSNGVVHAPDELREKGYHYMKKCILELANGLSNSATDLPLDVALITCLNLAVSEQWDTHTSSGIAHLKGAKSMIQKIIELLKEQQQAIRKDRIQSVTGSVVSDDSNGSHFNVKNKLKSKLSLLGDFDFENMVHETIHCPEKVVVIPKSIQFIFNHWVYFEVLAQMTSDTVCDDKGIDLVAVITSVSQNKQSDKDLTKSPRSDRSDSSESAFHFFETINSFNYNNELIDPLLGCGQSLFVIMGKVANLITKIRKARRQGGGKKRNTLLTISQATELRQKLHNWKPAVVSSVVDDDGNDSTTWDIPSCVATAEAYRYSTLLYLHQAVPEIPSLSSHVLAEKIFILLASIPTSSNLMIVHIFPLLVASCEAEIGEEREWCETRWKLFSERMWIGNIDRAFEVVKEVWKRRDASEKSDFKSVHQQNGFVSSMHSDGRNDNTQDDNSLDSENHWSTIMKEWGWEVLLG</sequence>
<accession>A0AAU6W675</accession>
<dbReference type="SUPFAM" id="SSF57701">
    <property type="entry name" value="Zn2/Cys6 DNA-binding domain"/>
    <property type="match status" value="1"/>
</dbReference>
<reference evidence="5" key="1">
    <citation type="submission" date="2024-04" db="EMBL/GenBank/DDBJ databases">
        <authorList>
            <person name="Lv J."/>
            <person name="Liu B."/>
            <person name="Wang K."/>
            <person name="Xue Z."/>
        </authorList>
    </citation>
    <scope>NUCLEOTIDE SEQUENCE</scope>
</reference>
<evidence type="ECO:0000256" key="2">
    <source>
        <dbReference type="ARBA" id="ARBA00023242"/>
    </source>
</evidence>
<feature type="compositionally biased region" description="Polar residues" evidence="3">
    <location>
        <begin position="196"/>
        <end position="213"/>
    </location>
</feature>
<dbReference type="GO" id="GO:0045944">
    <property type="term" value="P:positive regulation of transcription by RNA polymerase II"/>
    <property type="evidence" value="ECO:0007669"/>
    <property type="project" value="TreeGrafter"/>
</dbReference>
<dbReference type="GO" id="GO:0000981">
    <property type="term" value="F:DNA-binding transcription factor activity, RNA polymerase II-specific"/>
    <property type="evidence" value="ECO:0007669"/>
    <property type="project" value="InterPro"/>
</dbReference>